<name>E0RS19_WINT6</name>
<evidence type="ECO:0000256" key="6">
    <source>
        <dbReference type="ARBA" id="ARBA00023267"/>
    </source>
</evidence>
<dbReference type="PaxDb" id="665571-STHERM_c08570"/>
<dbReference type="KEGG" id="sta:STHERM_c08570"/>
<dbReference type="SUPFAM" id="SSF51246">
    <property type="entry name" value="Rudiment single hybrid motif"/>
    <property type="match status" value="1"/>
</dbReference>
<dbReference type="InterPro" id="IPR005481">
    <property type="entry name" value="BC-like_N"/>
</dbReference>
<dbReference type="eggNOG" id="COG0439">
    <property type="taxonomic scope" value="Bacteria"/>
</dbReference>
<dbReference type="InterPro" id="IPR051602">
    <property type="entry name" value="ACC_Biotin_Carboxylase"/>
</dbReference>
<keyword evidence="4 8" id="KW-0547">Nucleotide-binding</keyword>
<dbReference type="InterPro" id="IPR011761">
    <property type="entry name" value="ATP-grasp"/>
</dbReference>
<evidence type="ECO:0000313" key="11">
    <source>
        <dbReference type="EMBL" id="ADN01806.1"/>
    </source>
</evidence>
<dbReference type="PROSITE" id="PS50975">
    <property type="entry name" value="ATP_GRASP"/>
    <property type="match status" value="1"/>
</dbReference>
<dbReference type="PROSITE" id="PS00866">
    <property type="entry name" value="CPSASE_1"/>
    <property type="match status" value="1"/>
</dbReference>
<dbReference type="GO" id="GO:0004075">
    <property type="term" value="F:biotin carboxylase activity"/>
    <property type="evidence" value="ECO:0007669"/>
    <property type="project" value="UniProtKB-EC"/>
</dbReference>
<evidence type="ECO:0000256" key="8">
    <source>
        <dbReference type="PROSITE-ProRule" id="PRU00409"/>
    </source>
</evidence>
<dbReference type="Gene3D" id="3.30.470.20">
    <property type="entry name" value="ATP-grasp fold, B domain"/>
    <property type="match status" value="1"/>
</dbReference>
<dbReference type="AlphaFoldDB" id="E0RS19"/>
<evidence type="ECO:0000259" key="9">
    <source>
        <dbReference type="PROSITE" id="PS50975"/>
    </source>
</evidence>
<comment type="catalytic activity">
    <reaction evidence="7">
        <text>N(6)-biotinyl-L-lysyl-[protein] + hydrogencarbonate + ATP = N(6)-carboxybiotinyl-L-lysyl-[protein] + ADP + phosphate + H(+)</text>
        <dbReference type="Rhea" id="RHEA:13501"/>
        <dbReference type="Rhea" id="RHEA-COMP:10505"/>
        <dbReference type="Rhea" id="RHEA-COMP:10506"/>
        <dbReference type="ChEBI" id="CHEBI:15378"/>
        <dbReference type="ChEBI" id="CHEBI:17544"/>
        <dbReference type="ChEBI" id="CHEBI:30616"/>
        <dbReference type="ChEBI" id="CHEBI:43474"/>
        <dbReference type="ChEBI" id="CHEBI:83144"/>
        <dbReference type="ChEBI" id="CHEBI:83145"/>
        <dbReference type="ChEBI" id="CHEBI:456216"/>
        <dbReference type="EC" id="6.3.4.14"/>
    </reaction>
</comment>
<evidence type="ECO:0000313" key="12">
    <source>
        <dbReference type="Proteomes" id="UP000001296"/>
    </source>
</evidence>
<dbReference type="RefSeq" id="WP_013313647.1">
    <property type="nucleotide sequence ID" value="NC_014484.1"/>
</dbReference>
<keyword evidence="3 11" id="KW-0436">Ligase</keyword>
<dbReference type="GO" id="GO:0046872">
    <property type="term" value="F:metal ion binding"/>
    <property type="evidence" value="ECO:0007669"/>
    <property type="project" value="InterPro"/>
</dbReference>
<accession>E0RS19</accession>
<evidence type="ECO:0000256" key="7">
    <source>
        <dbReference type="ARBA" id="ARBA00048600"/>
    </source>
</evidence>
<dbReference type="HOGENOM" id="CLU_000395_3_2_12"/>
<dbReference type="InterPro" id="IPR005482">
    <property type="entry name" value="Biotin_COase_C"/>
</dbReference>
<reference evidence="11 12" key="2">
    <citation type="journal article" date="2010" name="J. Bacteriol.">
        <title>Genome sequence of the polysaccharide-degrading, thermophilic anaerobe Spirochaeta thermophila DSM 6192.</title>
        <authorList>
            <person name="Angelov A."/>
            <person name="Liebl S."/>
            <person name="Ballschmiter M."/>
            <person name="Bomeke M."/>
            <person name="Lehmann R."/>
            <person name="Liesegang H."/>
            <person name="Daniel R."/>
            <person name="Liebl W."/>
        </authorList>
    </citation>
    <scope>NUCLEOTIDE SEQUENCE [LARGE SCALE GENOMIC DNA]</scope>
    <source>
        <strain evidence="12">ATCC 49972 / DSM 6192 / RI 19.B1</strain>
    </source>
</reference>
<dbReference type="PROSITE" id="PS50979">
    <property type="entry name" value="BC"/>
    <property type="match status" value="1"/>
</dbReference>
<dbReference type="PANTHER" id="PTHR48095:SF2">
    <property type="entry name" value="BIOTIN CARBOXYLASE, CHLOROPLASTIC"/>
    <property type="match status" value="1"/>
</dbReference>
<dbReference type="PROSITE" id="PS00867">
    <property type="entry name" value="CPSASE_2"/>
    <property type="match status" value="1"/>
</dbReference>
<dbReference type="EC" id="6.3.4.14" evidence="2"/>
<dbReference type="Pfam" id="PF02786">
    <property type="entry name" value="CPSase_L_D2"/>
    <property type="match status" value="1"/>
</dbReference>
<evidence type="ECO:0000256" key="3">
    <source>
        <dbReference type="ARBA" id="ARBA00022598"/>
    </source>
</evidence>
<reference key="1">
    <citation type="submission" date="2009-08" db="EMBL/GenBank/DDBJ databases">
        <title>The genome sequence of Spirochaeta thermophila DSM6192.</title>
        <authorList>
            <person name="Angelov A."/>
            <person name="Mientus M."/>
            <person name="Wittenberg S."/>
            <person name="Lehmann R."/>
            <person name="Liesegang H."/>
            <person name="Daniel R."/>
            <person name="Liebl W."/>
        </authorList>
    </citation>
    <scope>NUCLEOTIDE SEQUENCE</scope>
    <source>
        <strain>DSM 6192</strain>
    </source>
</reference>
<dbReference type="FunFam" id="3.30.1490.20:FF:000018">
    <property type="entry name" value="Biotin carboxylase"/>
    <property type="match status" value="1"/>
</dbReference>
<protein>
    <recommendedName>
        <fullName evidence="2">biotin carboxylase</fullName>
        <ecNumber evidence="2">6.3.4.14</ecNumber>
    </recommendedName>
</protein>
<feature type="domain" description="ATP-grasp" evidence="9">
    <location>
        <begin position="120"/>
        <end position="316"/>
    </location>
</feature>
<dbReference type="SUPFAM" id="SSF56059">
    <property type="entry name" value="Glutathione synthetase ATP-binding domain-like"/>
    <property type="match status" value="1"/>
</dbReference>
<keyword evidence="6" id="KW-0092">Biotin</keyword>
<evidence type="ECO:0000259" key="10">
    <source>
        <dbReference type="PROSITE" id="PS50979"/>
    </source>
</evidence>
<dbReference type="InterPro" id="IPR011764">
    <property type="entry name" value="Biotin_carboxylation_dom"/>
</dbReference>
<dbReference type="Pfam" id="PF02785">
    <property type="entry name" value="Biotin_carb_C"/>
    <property type="match status" value="1"/>
</dbReference>
<evidence type="ECO:0000256" key="2">
    <source>
        <dbReference type="ARBA" id="ARBA00013263"/>
    </source>
</evidence>
<dbReference type="FunFam" id="3.40.50.20:FF:000010">
    <property type="entry name" value="Propionyl-CoA carboxylase subunit alpha"/>
    <property type="match status" value="1"/>
</dbReference>
<dbReference type="InterPro" id="IPR016185">
    <property type="entry name" value="PreATP-grasp_dom_sf"/>
</dbReference>
<evidence type="ECO:0000256" key="4">
    <source>
        <dbReference type="ARBA" id="ARBA00022741"/>
    </source>
</evidence>
<dbReference type="Pfam" id="PF00289">
    <property type="entry name" value="Biotin_carb_N"/>
    <property type="match status" value="1"/>
</dbReference>
<dbReference type="GO" id="GO:0005524">
    <property type="term" value="F:ATP binding"/>
    <property type="evidence" value="ECO:0007669"/>
    <property type="project" value="UniProtKB-UniRule"/>
</dbReference>
<keyword evidence="5 8" id="KW-0067">ATP-binding</keyword>
<organism evidence="11 12">
    <name type="scientific">Winmispira thermophila (strain ATCC 49972 / DSM 6192 / RI 19.B1)</name>
    <name type="common">Spirochaeta thermophila</name>
    <dbReference type="NCBI Taxonomy" id="665571"/>
    <lineage>
        <taxon>Bacteria</taxon>
        <taxon>Pseudomonadati</taxon>
        <taxon>Spirochaetota</taxon>
        <taxon>Spirochaetia</taxon>
        <taxon>Winmispirales</taxon>
        <taxon>Winmispiraceae</taxon>
        <taxon>Winmispira</taxon>
    </lineage>
</organism>
<proteinExistence type="predicted"/>
<dbReference type="PANTHER" id="PTHR48095">
    <property type="entry name" value="PYRUVATE CARBOXYLASE SUBUNIT A"/>
    <property type="match status" value="1"/>
</dbReference>
<dbReference type="SMART" id="SM00878">
    <property type="entry name" value="Biotin_carb_C"/>
    <property type="match status" value="1"/>
</dbReference>
<dbReference type="NCBIfam" id="NF006367">
    <property type="entry name" value="PRK08591.1"/>
    <property type="match status" value="1"/>
</dbReference>
<dbReference type="EMBL" id="CP001698">
    <property type="protein sequence ID" value="ADN01806.1"/>
    <property type="molecule type" value="Genomic_DNA"/>
</dbReference>
<gene>
    <name evidence="11" type="ordered locus">STHERM_c08570</name>
</gene>
<evidence type="ECO:0000256" key="5">
    <source>
        <dbReference type="ARBA" id="ARBA00022840"/>
    </source>
</evidence>
<comment type="function">
    <text evidence="1">This protein is a component of the acetyl coenzyme A carboxylase complex; first, biotin carboxylase catalyzes the carboxylation of the carrier protein and then the transcarboxylase transfers the carboxyl group to form malonyl-CoA.</text>
</comment>
<sequence>MIRSVFIANRGEIAVRIIRTCKEMGIRTVVACSEADRTSLAVRMADEAVCVGPPPASESYLNQSNLIAAAVLKGCDAVHPGFGFLSERADFARRVREEGLVFIGPSPEVIHLLGDKVQAKETARKYGVPVIPGSDGAVEDVAQARALVREMGFPVIVKAAAGGGGKGMRIVWKEEDLERTLRIASQEAEKAFSDGTLYIEKFLQNPRHVEVQLLGDAHGNVVHLGERDCSVQKNHQKLVEESPSPVVTPEMREAMGEAAVRLFKGIGYVGAGTVEFLVADGRFYFMEVNARIQVEHPVTEMITGVDIVREQIRAAGGEALSITQDEVRLDGYALECRINALSPGKVTAFHAPAGFKTRIDSYLYTGAEVPPFYDSLVAKVIVGATTREEGIARMLRALDELVVEGITVNTDLQKRIVSHPIFRSGRFGTDVLEKILEEGGQE</sequence>
<dbReference type="InterPro" id="IPR005479">
    <property type="entry name" value="CPAse_ATP-bd"/>
</dbReference>
<dbReference type="SUPFAM" id="SSF52440">
    <property type="entry name" value="PreATP-grasp domain"/>
    <property type="match status" value="1"/>
</dbReference>
<dbReference type="InterPro" id="IPR011054">
    <property type="entry name" value="Rudment_hybrid_motif"/>
</dbReference>
<feature type="domain" description="Biotin carboxylation" evidence="10">
    <location>
        <begin position="1"/>
        <end position="437"/>
    </location>
</feature>
<keyword evidence="11" id="KW-0670">Pyruvate</keyword>
<dbReference type="Proteomes" id="UP000001296">
    <property type="component" value="Chromosome"/>
</dbReference>
<evidence type="ECO:0000256" key="1">
    <source>
        <dbReference type="ARBA" id="ARBA00003761"/>
    </source>
</evidence>